<feature type="domain" description="CzcB-like barrel-sandwich hybrid" evidence="3">
    <location>
        <begin position="83"/>
        <end position="216"/>
    </location>
</feature>
<dbReference type="Gene3D" id="1.10.287.470">
    <property type="entry name" value="Helix hairpin bin"/>
    <property type="match status" value="1"/>
</dbReference>
<dbReference type="Pfam" id="PF25973">
    <property type="entry name" value="BSH_CzcB"/>
    <property type="match status" value="1"/>
</dbReference>
<name>A0ABT9I270_9GAMM</name>
<evidence type="ECO:0000313" key="4">
    <source>
        <dbReference type="EMBL" id="MDP5137484.1"/>
    </source>
</evidence>
<keyword evidence="5" id="KW-1185">Reference proteome</keyword>
<evidence type="ECO:0000313" key="5">
    <source>
        <dbReference type="Proteomes" id="UP001231109"/>
    </source>
</evidence>
<dbReference type="PANTHER" id="PTHR30469">
    <property type="entry name" value="MULTIDRUG RESISTANCE PROTEIN MDTA"/>
    <property type="match status" value="1"/>
</dbReference>
<feature type="coiled-coil region" evidence="2">
    <location>
        <begin position="118"/>
        <end position="145"/>
    </location>
</feature>
<dbReference type="Proteomes" id="UP001231109">
    <property type="component" value="Unassembled WGS sequence"/>
</dbReference>
<dbReference type="NCBIfam" id="TIGR01730">
    <property type="entry name" value="RND_mfp"/>
    <property type="match status" value="1"/>
</dbReference>
<dbReference type="Gene3D" id="2.40.30.170">
    <property type="match status" value="1"/>
</dbReference>
<reference evidence="4 5" key="1">
    <citation type="submission" date="2022-11" db="EMBL/GenBank/DDBJ databases">
        <title>Viruses from the air-sea interface of a natural surface slick.</title>
        <authorList>
            <person name="Rahlff J."/>
            <person name="Holmfeldt K."/>
        </authorList>
    </citation>
    <scope>NUCLEOTIDE SEQUENCE [LARGE SCALE GENOMIC DNA]</scope>
    <source>
        <strain evidence="4 5">SMS4</strain>
    </source>
</reference>
<accession>A0ABT9I270</accession>
<comment type="similarity">
    <text evidence="1">Belongs to the membrane fusion protein (MFP) (TC 8.A.1) family.</text>
</comment>
<dbReference type="SUPFAM" id="SSF111369">
    <property type="entry name" value="HlyD-like secretion proteins"/>
    <property type="match status" value="1"/>
</dbReference>
<organism evidence="4 5">
    <name type="scientific">Rheinheimera baltica</name>
    <dbReference type="NCBI Taxonomy" id="67576"/>
    <lineage>
        <taxon>Bacteria</taxon>
        <taxon>Pseudomonadati</taxon>
        <taxon>Pseudomonadota</taxon>
        <taxon>Gammaproteobacteria</taxon>
        <taxon>Chromatiales</taxon>
        <taxon>Chromatiaceae</taxon>
        <taxon>Rheinheimera</taxon>
    </lineage>
</organism>
<evidence type="ECO:0000256" key="1">
    <source>
        <dbReference type="ARBA" id="ARBA00009477"/>
    </source>
</evidence>
<dbReference type="Gene3D" id="2.40.50.100">
    <property type="match status" value="1"/>
</dbReference>
<protein>
    <submittedName>
        <fullName evidence="4">Efflux RND transporter periplasmic adaptor subunit</fullName>
    </submittedName>
</protein>
<dbReference type="Gene3D" id="2.40.420.20">
    <property type="match status" value="1"/>
</dbReference>
<dbReference type="InterPro" id="IPR006143">
    <property type="entry name" value="RND_pump_MFP"/>
</dbReference>
<evidence type="ECO:0000259" key="3">
    <source>
        <dbReference type="Pfam" id="PF25973"/>
    </source>
</evidence>
<proteinExistence type="inferred from homology"/>
<sequence length="380" mass="42064">MSSLNYITDRLLMYFSNVRCTIVAILLFASLILLQGCNSENTTELVKENRQLVLLNEVKANDYQQESLFPGITQTESRAQLAFGVSGKVHKVMVDIGSQLKAGEVMAAMDLKRYQLVLDSARSEVSKAQIALEEYTSNYERLTRLRSNKTISQQELEASRTLYLTAQASLRDANSKVQLAERDLAQAVIKAPYDGVVSSRQVEPFEEVEQNQVIFSFDSSAKLIIESSIPVSLAATLRSTKEPSITITYQGQSFNASVAHISARATNGVSLPIKLHLHLPDNQFLPPGVVVSVNYRLQTRENLILVPHGSVSAEATSESTFVYSYDSEAQAVSRRPVQIVDIQPTGYWISSDLRLGERYVAAGAAFISDGQHVRVSEEKH</sequence>
<dbReference type="InterPro" id="IPR058647">
    <property type="entry name" value="BSH_CzcB-like"/>
</dbReference>
<keyword evidence="2" id="KW-0175">Coiled coil</keyword>
<gene>
    <name evidence="4" type="ORF">ORJ04_16125</name>
</gene>
<dbReference type="RefSeq" id="WP_305976816.1">
    <property type="nucleotide sequence ID" value="NZ_JAPJDZ010000051.1"/>
</dbReference>
<evidence type="ECO:0000256" key="2">
    <source>
        <dbReference type="SAM" id="Coils"/>
    </source>
</evidence>
<comment type="caution">
    <text evidence="4">The sequence shown here is derived from an EMBL/GenBank/DDBJ whole genome shotgun (WGS) entry which is preliminary data.</text>
</comment>
<dbReference type="EMBL" id="JAPJDZ010000051">
    <property type="protein sequence ID" value="MDP5137484.1"/>
    <property type="molecule type" value="Genomic_DNA"/>
</dbReference>